<proteinExistence type="inferred from homology"/>
<evidence type="ECO:0000256" key="3">
    <source>
        <dbReference type="ARBA" id="ARBA00022475"/>
    </source>
</evidence>
<comment type="similarity">
    <text evidence="2">Belongs to the RLP family.</text>
</comment>
<accession>M5WLH2</accession>
<dbReference type="HOGENOM" id="CLU_1565520_0_0_1"/>
<protein>
    <submittedName>
        <fullName evidence="11">Uncharacterized protein</fullName>
    </submittedName>
</protein>
<keyword evidence="9" id="KW-0675">Receptor</keyword>
<dbReference type="STRING" id="3760.M5WLH2"/>
<keyword evidence="5" id="KW-0812">Transmembrane</keyword>
<evidence type="ECO:0000256" key="7">
    <source>
        <dbReference type="ARBA" id="ARBA00022989"/>
    </source>
</evidence>
<keyword evidence="8" id="KW-0472">Membrane</keyword>
<evidence type="ECO:0000313" key="12">
    <source>
        <dbReference type="Proteomes" id="UP000006882"/>
    </source>
</evidence>
<dbReference type="OMA" id="HNIFVLM"/>
<dbReference type="AlphaFoldDB" id="M5WLH2"/>
<dbReference type="SUPFAM" id="SSF52058">
    <property type="entry name" value="L domain-like"/>
    <property type="match status" value="1"/>
</dbReference>
<evidence type="ECO:0000256" key="8">
    <source>
        <dbReference type="ARBA" id="ARBA00023136"/>
    </source>
</evidence>
<evidence type="ECO:0000256" key="5">
    <source>
        <dbReference type="ARBA" id="ARBA00022692"/>
    </source>
</evidence>
<keyword evidence="10" id="KW-0325">Glycoprotein</keyword>
<dbReference type="InterPro" id="IPR001611">
    <property type="entry name" value="Leu-rich_rpt"/>
</dbReference>
<dbReference type="eggNOG" id="KOG0619">
    <property type="taxonomic scope" value="Eukaryota"/>
</dbReference>
<dbReference type="Pfam" id="PF13855">
    <property type="entry name" value="LRR_8"/>
    <property type="match status" value="1"/>
</dbReference>
<name>M5WLH2_PRUPE</name>
<dbReference type="GO" id="GO:0005886">
    <property type="term" value="C:plasma membrane"/>
    <property type="evidence" value="ECO:0007669"/>
    <property type="project" value="UniProtKB-SubCell"/>
</dbReference>
<reference evidence="11 12" key="1">
    <citation type="journal article" date="2013" name="Nat. Genet.">
        <title>The high-quality draft genome of peach (Prunus persica) identifies unique patterns of genetic diversity, domestication and genome evolution.</title>
        <authorList>
            <consortium name="International Peach Genome Initiative"/>
            <person name="Verde I."/>
            <person name="Abbott A.G."/>
            <person name="Scalabrin S."/>
            <person name="Jung S."/>
            <person name="Shu S."/>
            <person name="Marroni F."/>
            <person name="Zhebentyayeva T."/>
            <person name="Dettori M.T."/>
            <person name="Grimwood J."/>
            <person name="Cattonaro F."/>
            <person name="Zuccolo A."/>
            <person name="Rossini L."/>
            <person name="Jenkins J."/>
            <person name="Vendramin E."/>
            <person name="Meisel L.A."/>
            <person name="Decroocq V."/>
            <person name="Sosinski B."/>
            <person name="Prochnik S."/>
            <person name="Mitros T."/>
            <person name="Policriti A."/>
            <person name="Cipriani G."/>
            <person name="Dondini L."/>
            <person name="Ficklin S."/>
            <person name="Goodstein D.M."/>
            <person name="Xuan P."/>
            <person name="Del Fabbro C."/>
            <person name="Aramini V."/>
            <person name="Copetti D."/>
            <person name="Gonzalez S."/>
            <person name="Horner D.S."/>
            <person name="Falchi R."/>
            <person name="Lucas S."/>
            <person name="Mica E."/>
            <person name="Maldonado J."/>
            <person name="Lazzari B."/>
            <person name="Bielenberg D."/>
            <person name="Pirona R."/>
            <person name="Miculan M."/>
            <person name="Barakat A."/>
            <person name="Testolin R."/>
            <person name="Stella A."/>
            <person name="Tartarini S."/>
            <person name="Tonutti P."/>
            <person name="Arus P."/>
            <person name="Orellana A."/>
            <person name="Wells C."/>
            <person name="Main D."/>
            <person name="Vizzotto G."/>
            <person name="Silva H."/>
            <person name="Salamini F."/>
            <person name="Schmutz J."/>
            <person name="Morgante M."/>
            <person name="Rokhsar D.S."/>
        </authorList>
    </citation>
    <scope>NUCLEOTIDE SEQUENCE [LARGE SCALE GENOMIC DNA]</scope>
    <source>
        <strain evidence="12">cv. Nemared</strain>
    </source>
</reference>
<keyword evidence="4" id="KW-0433">Leucine-rich repeat</keyword>
<comment type="subcellular location">
    <subcellularLocation>
        <location evidence="1">Cell membrane</location>
        <topology evidence="1">Single-pass type I membrane protein</topology>
    </subcellularLocation>
</comment>
<evidence type="ECO:0000256" key="10">
    <source>
        <dbReference type="ARBA" id="ARBA00023180"/>
    </source>
</evidence>
<evidence type="ECO:0000256" key="9">
    <source>
        <dbReference type="ARBA" id="ARBA00023170"/>
    </source>
</evidence>
<dbReference type="FunFam" id="3.80.10.10:FF:000383">
    <property type="entry name" value="Leucine-rich repeat receptor protein kinase EMS1"/>
    <property type="match status" value="1"/>
</dbReference>
<sequence length="171" mass="19473">MPNWLESLPKLPVLILRSNKFYGEIGIPKTNFPFQKLCIMDLSYNRFSGLLPIKYFEHLTVMINSQEHGLKYMGGRYYQDTVVVTIKGFEIEMEKILTKLKSLKGLKFSHNELAGTIPPSFGDMCNLKWLDLSSNKLVGDIPEQLANLTSLSKFNVSKNQLMGAHTSWQAI</sequence>
<evidence type="ECO:0000256" key="6">
    <source>
        <dbReference type="ARBA" id="ARBA00022737"/>
    </source>
</evidence>
<keyword evidence="6" id="KW-0677">Repeat</keyword>
<organism evidence="11 12">
    <name type="scientific">Prunus persica</name>
    <name type="common">Peach</name>
    <name type="synonym">Amygdalus persica</name>
    <dbReference type="NCBI Taxonomy" id="3760"/>
    <lineage>
        <taxon>Eukaryota</taxon>
        <taxon>Viridiplantae</taxon>
        <taxon>Streptophyta</taxon>
        <taxon>Embryophyta</taxon>
        <taxon>Tracheophyta</taxon>
        <taxon>Spermatophyta</taxon>
        <taxon>Magnoliopsida</taxon>
        <taxon>eudicotyledons</taxon>
        <taxon>Gunneridae</taxon>
        <taxon>Pentapetalae</taxon>
        <taxon>rosids</taxon>
        <taxon>fabids</taxon>
        <taxon>Rosales</taxon>
        <taxon>Rosaceae</taxon>
        <taxon>Amygdaloideae</taxon>
        <taxon>Amygdaleae</taxon>
        <taxon>Prunus</taxon>
    </lineage>
</organism>
<evidence type="ECO:0000256" key="4">
    <source>
        <dbReference type="ARBA" id="ARBA00022614"/>
    </source>
</evidence>
<keyword evidence="12" id="KW-1185">Reference proteome</keyword>
<evidence type="ECO:0000256" key="2">
    <source>
        <dbReference type="ARBA" id="ARBA00009592"/>
    </source>
</evidence>
<evidence type="ECO:0000313" key="11">
    <source>
        <dbReference type="EMBL" id="ONI13623.1"/>
    </source>
</evidence>
<dbReference type="PANTHER" id="PTHR27004:SF428">
    <property type="entry name" value="OS01G0160600 PROTEIN"/>
    <property type="match status" value="1"/>
</dbReference>
<dbReference type="Gene3D" id="3.80.10.10">
    <property type="entry name" value="Ribonuclease Inhibitor"/>
    <property type="match status" value="1"/>
</dbReference>
<dbReference type="Proteomes" id="UP000006882">
    <property type="component" value="Chromosome G4"/>
</dbReference>
<dbReference type="PROSITE" id="PS51450">
    <property type="entry name" value="LRR"/>
    <property type="match status" value="1"/>
</dbReference>
<dbReference type="InterPro" id="IPR032675">
    <property type="entry name" value="LRR_dom_sf"/>
</dbReference>
<dbReference type="Gramene" id="ONI13623">
    <property type="protein sequence ID" value="ONI13623"/>
    <property type="gene ID" value="PRUPE_4G234000"/>
</dbReference>
<dbReference type="EMBL" id="CM007654">
    <property type="protein sequence ID" value="ONI13623.1"/>
    <property type="molecule type" value="Genomic_DNA"/>
</dbReference>
<dbReference type="PANTHER" id="PTHR27004">
    <property type="entry name" value="RECEPTOR-LIKE PROTEIN 12 ISOFORM X1"/>
    <property type="match status" value="1"/>
</dbReference>
<keyword evidence="7" id="KW-1133">Transmembrane helix</keyword>
<evidence type="ECO:0000256" key="1">
    <source>
        <dbReference type="ARBA" id="ARBA00004251"/>
    </source>
</evidence>
<keyword evidence="3" id="KW-1003">Cell membrane</keyword>
<gene>
    <name evidence="11" type="ORF">PRUPE_4G234000</name>
</gene>